<dbReference type="InterPro" id="IPR024516">
    <property type="entry name" value="Mce_C"/>
</dbReference>
<feature type="domain" description="Mce/MlaD" evidence="3">
    <location>
        <begin position="39"/>
        <end position="115"/>
    </location>
</feature>
<feature type="region of interest" description="Disordered" evidence="1">
    <location>
        <begin position="340"/>
        <end position="373"/>
    </location>
</feature>
<dbReference type="PANTHER" id="PTHR33371:SF15">
    <property type="entry name" value="LIPOPROTEIN LPRN"/>
    <property type="match status" value="1"/>
</dbReference>
<dbReference type="PANTHER" id="PTHR33371">
    <property type="entry name" value="INTERMEMBRANE PHOSPHOLIPID TRANSPORT SYSTEM BINDING PROTEIN MLAD-RELATED"/>
    <property type="match status" value="1"/>
</dbReference>
<proteinExistence type="predicted"/>
<feature type="chain" id="PRO_5046667607" evidence="2">
    <location>
        <begin position="18"/>
        <end position="389"/>
    </location>
</feature>
<dbReference type="Pfam" id="PF11887">
    <property type="entry name" value="Mce4_CUP1"/>
    <property type="match status" value="1"/>
</dbReference>
<keyword evidence="6" id="KW-1185">Reference proteome</keyword>
<name>A0ABS6V223_9PSEU</name>
<dbReference type="Proteomes" id="UP000694287">
    <property type="component" value="Unassembled WGS sequence"/>
</dbReference>
<evidence type="ECO:0000313" key="6">
    <source>
        <dbReference type="Proteomes" id="UP000694287"/>
    </source>
</evidence>
<gene>
    <name evidence="5" type="ORF">I4I81_29190</name>
</gene>
<dbReference type="EMBL" id="JADQDK010000001">
    <property type="protein sequence ID" value="MBW0138311.1"/>
    <property type="molecule type" value="Genomic_DNA"/>
</dbReference>
<keyword evidence="2" id="KW-0732">Signal</keyword>
<feature type="domain" description="Mammalian cell entry C-terminal" evidence="4">
    <location>
        <begin position="122"/>
        <end position="290"/>
    </location>
</feature>
<feature type="signal peptide" evidence="2">
    <location>
        <begin position="1"/>
        <end position="17"/>
    </location>
</feature>
<evidence type="ECO:0000259" key="4">
    <source>
        <dbReference type="Pfam" id="PF11887"/>
    </source>
</evidence>
<dbReference type="PROSITE" id="PS51257">
    <property type="entry name" value="PROKAR_LIPOPROTEIN"/>
    <property type="match status" value="1"/>
</dbReference>
<dbReference type="Pfam" id="PF02470">
    <property type="entry name" value="MlaD"/>
    <property type="match status" value="1"/>
</dbReference>
<dbReference type="RefSeq" id="WP_218601250.1">
    <property type="nucleotide sequence ID" value="NZ_JADQDJ010000015.1"/>
</dbReference>
<organism evidence="5 6">
    <name type="scientific">Pseudonocardia abyssalis</name>
    <dbReference type="NCBI Taxonomy" id="2792008"/>
    <lineage>
        <taxon>Bacteria</taxon>
        <taxon>Bacillati</taxon>
        <taxon>Actinomycetota</taxon>
        <taxon>Actinomycetes</taxon>
        <taxon>Pseudonocardiales</taxon>
        <taxon>Pseudonocardiaceae</taxon>
        <taxon>Pseudonocardia</taxon>
    </lineage>
</organism>
<dbReference type="NCBIfam" id="TIGR00996">
    <property type="entry name" value="Mtu_fam_mce"/>
    <property type="match status" value="1"/>
</dbReference>
<dbReference type="InterPro" id="IPR052336">
    <property type="entry name" value="MlaD_Phospholipid_Transporter"/>
</dbReference>
<evidence type="ECO:0000256" key="1">
    <source>
        <dbReference type="SAM" id="MobiDB-lite"/>
    </source>
</evidence>
<reference evidence="5 6" key="1">
    <citation type="submission" date="2020-11" db="EMBL/GenBank/DDBJ databases">
        <title>Pseudonocardia abyssalis sp. nov. and Pseudonocardia oceani sp. nov., description and phylogenomic analysis of two novel actinomycetes isolated from the deep Southern Ocean.</title>
        <authorList>
            <person name="Parra J."/>
        </authorList>
    </citation>
    <scope>NUCLEOTIDE SEQUENCE [LARGE SCALE GENOMIC DNA]</scope>
    <source>
        <strain evidence="5 6">KRD-168</strain>
    </source>
</reference>
<evidence type="ECO:0000256" key="2">
    <source>
        <dbReference type="SAM" id="SignalP"/>
    </source>
</evidence>
<sequence>MSRLRSALVALPLTVLVAGCGSGGVYDFPLPGGADVGDRPYTVTVQFQDVLDLVPRSMVKVDGVEVGRVESVALAADGWTADVLVTLPGDVAVPHDATFSLQQTSLLGEKYVSISVPEGATGRIAAGTVVPLAATDRGVEVEEVLGALSMVLNGGAVEQVRTIAQEVNAALEGNETEVRALLGDLDTFVGGLDEQRAEIVRALDSLNALGGQLQARTGQIAAVLEGIGPGLAVLESQRTELVGMLASLDRLSDVGVDVINRSQDDVVEDLRLLTPTLEQLAVSAEDLAVSLSVVPTYPFHDEYIRAEQGDYVDGFIRVSGDLTDILGNLGRTQQPILDPEILGGPQAGGVEQPPPASPGEIPPVPIPALPGGGGQGGLGDLLGAVIGGG</sequence>
<dbReference type="InterPro" id="IPR003399">
    <property type="entry name" value="Mce/MlaD"/>
</dbReference>
<protein>
    <submittedName>
        <fullName evidence="5">MCE family protein</fullName>
    </submittedName>
</protein>
<accession>A0ABS6V223</accession>
<dbReference type="InterPro" id="IPR005693">
    <property type="entry name" value="Mce"/>
</dbReference>
<comment type="caution">
    <text evidence="5">The sequence shown here is derived from an EMBL/GenBank/DDBJ whole genome shotgun (WGS) entry which is preliminary data.</text>
</comment>
<feature type="compositionally biased region" description="Pro residues" evidence="1">
    <location>
        <begin position="352"/>
        <end position="368"/>
    </location>
</feature>
<evidence type="ECO:0000313" key="5">
    <source>
        <dbReference type="EMBL" id="MBW0138311.1"/>
    </source>
</evidence>
<evidence type="ECO:0000259" key="3">
    <source>
        <dbReference type="Pfam" id="PF02470"/>
    </source>
</evidence>